<dbReference type="CDD" id="cd14948">
    <property type="entry name" value="BACON"/>
    <property type="match status" value="1"/>
</dbReference>
<accession>A0A174I9U4</accession>
<dbReference type="Proteomes" id="UP000183766">
    <property type="component" value="Unassembled WGS sequence"/>
</dbReference>
<keyword evidence="1" id="KW-0732">Signal</keyword>
<feature type="domain" description="BACON" evidence="2">
    <location>
        <begin position="65"/>
        <end position="121"/>
    </location>
</feature>
<sequence length="492" mass="54545">MYISMKTYSKKFLVTFFFSMLPMLLMSCSMDPEKASFSISGNLEKLQIGNDGFTEVYSIKSNTEWKFVNETDQSWVTVSPAKGSGNGTVTITANANTGTGRTAVFRVVPNGVKTQEIEIIQGNSYIPTTDGEFPIIAWTGVEADKSLEKFPVMKASGINIYLGWYDDLETTLKVLDAAQKTGVKMITSCKDLLSVATAEEVVKAMMNHPALYAYHLKDEPEVNDLPGLGELVKKIKTIDSHHPCYINLYPNWAWGKELYSENVKSFIEQVPVPFISFDNYPIVSINGAPSIVRPDWYRNLEEISAAAKENNKPFWAFALALSHKLDETHFYKIPTLPELRLQVFSDLAYGAQAIQYFTYRGLQHDEPTEVYDLVKTVNQEVQQLAGIFLGAQVISVSHTGSEIPEGTKALGSLPTPIKSLTTSDTGAVVSVLEKDGNQYLVVVNRDFRNVMNLSIDVDSSVSRVLKNGSTTTPDGSTIAVEPGDMVIFTWRK</sequence>
<dbReference type="EMBL" id="FOUM01000042">
    <property type="protein sequence ID" value="SFN67630.1"/>
    <property type="molecule type" value="Genomic_DNA"/>
</dbReference>
<dbReference type="RefSeq" id="WP_055236037.1">
    <property type="nucleotide sequence ID" value="NZ_FNRP01000021.1"/>
</dbReference>
<dbReference type="Gene3D" id="2.60.40.10">
    <property type="entry name" value="Immunoglobulins"/>
    <property type="match status" value="1"/>
</dbReference>
<dbReference type="PROSITE" id="PS51257">
    <property type="entry name" value="PROKAR_LIPOPROTEIN"/>
    <property type="match status" value="1"/>
</dbReference>
<gene>
    <name evidence="3" type="ORF">SAMN04487924_12173</name>
    <name evidence="4" type="ORF">SAMN05216250_14218</name>
</gene>
<dbReference type="Proteomes" id="UP000183040">
    <property type="component" value="Unassembled WGS sequence"/>
</dbReference>
<evidence type="ECO:0000313" key="3">
    <source>
        <dbReference type="EMBL" id="SEA98796.1"/>
    </source>
</evidence>
<feature type="chain" id="PRO_5014251516" evidence="1">
    <location>
        <begin position="28"/>
        <end position="492"/>
    </location>
</feature>
<dbReference type="InterPro" id="IPR013783">
    <property type="entry name" value="Ig-like_fold"/>
</dbReference>
<protein>
    <submittedName>
        <fullName evidence="4">Putative binding domain-containing protein, N-terminal</fullName>
    </submittedName>
</protein>
<name>A0A174I9U4_9BACE</name>
<evidence type="ECO:0000313" key="5">
    <source>
        <dbReference type="Proteomes" id="UP000183040"/>
    </source>
</evidence>
<proteinExistence type="predicted"/>
<evidence type="ECO:0000256" key="1">
    <source>
        <dbReference type="SAM" id="SignalP"/>
    </source>
</evidence>
<evidence type="ECO:0000313" key="6">
    <source>
        <dbReference type="Proteomes" id="UP000183766"/>
    </source>
</evidence>
<feature type="signal peptide" evidence="1">
    <location>
        <begin position="1"/>
        <end position="27"/>
    </location>
</feature>
<evidence type="ECO:0000313" key="4">
    <source>
        <dbReference type="EMBL" id="SFN67630.1"/>
    </source>
</evidence>
<dbReference type="Pfam" id="PF13004">
    <property type="entry name" value="BACON"/>
    <property type="match status" value="1"/>
</dbReference>
<dbReference type="SUPFAM" id="SSF51445">
    <property type="entry name" value="(Trans)glycosidases"/>
    <property type="match status" value="1"/>
</dbReference>
<dbReference type="InterPro" id="IPR024361">
    <property type="entry name" value="BACON"/>
</dbReference>
<organism evidence="4 6">
    <name type="scientific">Bacteroides xylanisolvens</name>
    <dbReference type="NCBI Taxonomy" id="371601"/>
    <lineage>
        <taxon>Bacteria</taxon>
        <taxon>Pseudomonadati</taxon>
        <taxon>Bacteroidota</taxon>
        <taxon>Bacteroidia</taxon>
        <taxon>Bacteroidales</taxon>
        <taxon>Bacteroidaceae</taxon>
        <taxon>Bacteroides</taxon>
    </lineage>
</organism>
<dbReference type="AlphaFoldDB" id="A0A174I9U4"/>
<dbReference type="Gene3D" id="3.20.20.80">
    <property type="entry name" value="Glycosidases"/>
    <property type="match status" value="1"/>
</dbReference>
<dbReference type="EMBL" id="FNRP01000021">
    <property type="protein sequence ID" value="SEA98796.1"/>
    <property type="molecule type" value="Genomic_DNA"/>
</dbReference>
<dbReference type="InterPro" id="IPR017853">
    <property type="entry name" value="GH"/>
</dbReference>
<reference evidence="5 6" key="1">
    <citation type="submission" date="2016-10" db="EMBL/GenBank/DDBJ databases">
        <authorList>
            <person name="de Groot N.N."/>
        </authorList>
    </citation>
    <scope>NUCLEOTIDE SEQUENCE [LARGE SCALE GENOMIC DNA]</scope>
    <source>
        <strain evidence="4 6">NLAE-zl-C202</strain>
        <strain evidence="3 5">NLAE-zl-G339</strain>
    </source>
</reference>
<evidence type="ECO:0000259" key="2">
    <source>
        <dbReference type="Pfam" id="PF13004"/>
    </source>
</evidence>